<evidence type="ECO:0000256" key="1">
    <source>
        <dbReference type="SAM" id="MobiDB-lite"/>
    </source>
</evidence>
<accession>A0A949N948</accession>
<dbReference type="RefSeq" id="WP_211042563.1">
    <property type="nucleotide sequence ID" value="NZ_JAELVF020000001.1"/>
</dbReference>
<dbReference type="Gene3D" id="6.10.250.660">
    <property type="match status" value="1"/>
</dbReference>
<feature type="region of interest" description="Disordered" evidence="1">
    <location>
        <begin position="105"/>
        <end position="198"/>
    </location>
</feature>
<keyword evidence="3" id="KW-1185">Reference proteome</keyword>
<protein>
    <submittedName>
        <fullName evidence="2">DivIVA domain-containing protein</fullName>
    </submittedName>
</protein>
<dbReference type="NCBIfam" id="TIGR03544">
    <property type="entry name" value="DivI1A_domain"/>
    <property type="match status" value="1"/>
</dbReference>
<dbReference type="InterPro" id="IPR019933">
    <property type="entry name" value="DivIVA_domain"/>
</dbReference>
<dbReference type="AlphaFoldDB" id="A0A949N948"/>
<gene>
    <name evidence="2" type="ORF">JGS22_016805</name>
</gene>
<name>A0A949N948_9ACTN</name>
<evidence type="ECO:0000313" key="2">
    <source>
        <dbReference type="EMBL" id="MBU7599226.1"/>
    </source>
</evidence>
<sequence>MFWFLLLGLLLVIGAVTLAVSGSGVGRGGDRVVGGLADPVPERLAGDLPPDRPVARTDIDTLRLPLALRGYRMEEVDDALDRLGAELSERDARIAELEAALAGAQAGAVGGELPDEPRGTGEVPPPDAESGPQHLSPSTTESRRRPGTDLDAGTDEHGVHDAEPPNGPWAIRDVRDDDVSAAGEGPGAAPRSGGAENR</sequence>
<reference evidence="2" key="1">
    <citation type="submission" date="2021-06" db="EMBL/GenBank/DDBJ databases">
        <title>Sequencing of actinobacteria type strains.</title>
        <authorList>
            <person name="Nguyen G.-S."/>
            <person name="Wentzel A."/>
        </authorList>
    </citation>
    <scope>NUCLEOTIDE SEQUENCE</scope>
    <source>
        <strain evidence="2">P38-E01</strain>
    </source>
</reference>
<comment type="caution">
    <text evidence="2">The sequence shown here is derived from an EMBL/GenBank/DDBJ whole genome shotgun (WGS) entry which is preliminary data.</text>
</comment>
<organism evidence="2 3">
    <name type="scientific">Streptomyces tardus</name>
    <dbReference type="NCBI Taxonomy" id="2780544"/>
    <lineage>
        <taxon>Bacteria</taxon>
        <taxon>Bacillati</taxon>
        <taxon>Actinomycetota</taxon>
        <taxon>Actinomycetes</taxon>
        <taxon>Kitasatosporales</taxon>
        <taxon>Streptomycetaceae</taxon>
        <taxon>Streptomyces</taxon>
    </lineage>
</organism>
<evidence type="ECO:0000313" key="3">
    <source>
        <dbReference type="Proteomes" id="UP000694501"/>
    </source>
</evidence>
<proteinExistence type="predicted"/>
<dbReference type="EMBL" id="JAELVF020000001">
    <property type="protein sequence ID" value="MBU7599226.1"/>
    <property type="molecule type" value="Genomic_DNA"/>
</dbReference>
<dbReference type="Proteomes" id="UP000694501">
    <property type="component" value="Unassembled WGS sequence"/>
</dbReference>
<feature type="compositionally biased region" description="Basic and acidic residues" evidence="1">
    <location>
        <begin position="141"/>
        <end position="163"/>
    </location>
</feature>